<keyword evidence="5 10" id="KW-0133">Cell shape</keyword>
<dbReference type="Gene3D" id="3.20.20.300">
    <property type="entry name" value="Glycoside hydrolase, family 3, N-terminal domain"/>
    <property type="match status" value="1"/>
</dbReference>
<dbReference type="EMBL" id="CP121472">
    <property type="protein sequence ID" value="WPL16236.1"/>
    <property type="molecule type" value="Genomic_DNA"/>
</dbReference>
<dbReference type="InterPro" id="IPR036962">
    <property type="entry name" value="Glyco_hydro_3_N_sf"/>
</dbReference>
<keyword evidence="7 10" id="KW-0326">Glycosidase</keyword>
<feature type="binding site" evidence="10">
    <location>
        <position position="140"/>
    </location>
    <ligand>
        <name>substrate</name>
    </ligand>
</feature>
<keyword evidence="13" id="KW-1185">Reference proteome</keyword>
<keyword evidence="6 10" id="KW-0573">Peptidoglycan synthesis</keyword>
<proteinExistence type="inferred from homology"/>
<comment type="similarity">
    <text evidence="10">Belongs to the glycosyl hydrolase 3 family. NagZ subfamily.</text>
</comment>
<feature type="active site" description="Proton donor/acceptor" evidence="10">
    <location>
        <position position="183"/>
    </location>
</feature>
<feature type="active site" description="Nucleophile" evidence="10">
    <location>
        <position position="254"/>
    </location>
</feature>
<evidence type="ECO:0000256" key="3">
    <source>
        <dbReference type="ARBA" id="ARBA00022618"/>
    </source>
</evidence>
<protein>
    <recommendedName>
        <fullName evidence="10">Beta-hexosaminidase</fullName>
        <ecNumber evidence="10">3.2.1.52</ecNumber>
    </recommendedName>
    <alternativeName>
        <fullName evidence="10">Beta-N-acetylhexosaminidase</fullName>
    </alternativeName>
    <alternativeName>
        <fullName evidence="10">N-acetyl-beta-glucosaminidase</fullName>
    </alternativeName>
</protein>
<evidence type="ECO:0000256" key="10">
    <source>
        <dbReference type="HAMAP-Rule" id="MF_00364"/>
    </source>
</evidence>
<feature type="domain" description="Glycoside hydrolase family 3 N-terminal" evidence="11">
    <location>
        <begin position="18"/>
        <end position="299"/>
    </location>
</feature>
<comment type="subcellular location">
    <subcellularLocation>
        <location evidence="10">Cytoplasm</location>
    </subcellularLocation>
</comment>
<sequence length="359" mass="38069">MSARIGPVMLDLEGETLSGEERELLDHPAVGGVILFSRNYHHPEQLRALVGEIRAVSGRSLLIAVDQEGGRVQRFRDGFTRFPPARVFGQLHASDPAAACQAASDLAWLLANELLEVGVDFSFAPVLDLDHGLSAVIGDRAFAADPDTVSALAGAWVAGVHAVGMAACGKHFPGHGGVVEDSHAEFPVDRRPAALLREADLQPFKALIAAGLDAVMPAHVVYPAVDTQPAGFSALWLKQILREELGFEGVIFSDDLSMTAAEVAGSYPDRARLALKAGCDMVILCNNRLAAMSVVESLVAFEDPVSARRLARLRAREPSSGELGVGFSSGGLSAKRRERAAEALARLRPLSDAETPTSA</sequence>
<dbReference type="InterPro" id="IPR022956">
    <property type="entry name" value="Beta_hexosaminidase_bac"/>
</dbReference>
<dbReference type="HAMAP" id="MF_00364">
    <property type="entry name" value="NagZ"/>
    <property type="match status" value="1"/>
</dbReference>
<keyword evidence="9 10" id="KW-0961">Cell wall biogenesis/degradation</keyword>
<keyword evidence="8 10" id="KW-0131">Cell cycle</keyword>
<dbReference type="Pfam" id="PF00933">
    <property type="entry name" value="Glyco_hydro_3"/>
    <property type="match status" value="1"/>
</dbReference>
<comment type="function">
    <text evidence="10">Plays a role in peptidoglycan recycling by cleaving the terminal beta-1,4-linked N-acetylglucosamine (GlcNAc) from peptide-linked peptidoglycan fragments, giving rise to free GlcNAc, anhydro-N-acetylmuramic acid and anhydro-N-acetylmuramic acid-linked peptides.</text>
</comment>
<evidence type="ECO:0000256" key="8">
    <source>
        <dbReference type="ARBA" id="ARBA00023306"/>
    </source>
</evidence>
<keyword evidence="3 10" id="KW-0132">Cell division</keyword>
<evidence type="ECO:0000256" key="5">
    <source>
        <dbReference type="ARBA" id="ARBA00022960"/>
    </source>
</evidence>
<dbReference type="GO" id="GO:0004563">
    <property type="term" value="F:beta-N-acetylhexosaminidase activity"/>
    <property type="evidence" value="ECO:0007669"/>
    <property type="project" value="UniProtKB-EC"/>
</dbReference>
<evidence type="ECO:0000256" key="6">
    <source>
        <dbReference type="ARBA" id="ARBA00022984"/>
    </source>
</evidence>
<keyword evidence="2 10" id="KW-0963">Cytoplasm</keyword>
<dbReference type="InterPro" id="IPR001764">
    <property type="entry name" value="Glyco_hydro_3_N"/>
</dbReference>
<evidence type="ECO:0000256" key="2">
    <source>
        <dbReference type="ARBA" id="ARBA00022490"/>
    </source>
</evidence>
<feature type="site" description="Important for catalytic activity" evidence="10">
    <location>
        <position position="181"/>
    </location>
</feature>
<feature type="binding site" evidence="10">
    <location>
        <position position="74"/>
    </location>
    <ligand>
        <name>substrate</name>
    </ligand>
</feature>
<evidence type="ECO:0000256" key="9">
    <source>
        <dbReference type="ARBA" id="ARBA00023316"/>
    </source>
</evidence>
<comment type="catalytic activity">
    <reaction evidence="1 10">
        <text>Hydrolysis of terminal non-reducing N-acetyl-D-hexosamine residues in N-acetyl-beta-D-hexosaminides.</text>
        <dbReference type="EC" id="3.2.1.52"/>
    </reaction>
</comment>
<accession>A0ABZ0S5A8</accession>
<comment type="pathway">
    <text evidence="10">Cell wall biogenesis; peptidoglycan recycling.</text>
</comment>
<evidence type="ECO:0000259" key="11">
    <source>
        <dbReference type="Pfam" id="PF00933"/>
    </source>
</evidence>
<dbReference type="InterPro" id="IPR019800">
    <property type="entry name" value="Glyco_hydro_3_AS"/>
</dbReference>
<dbReference type="SUPFAM" id="SSF51445">
    <property type="entry name" value="(Trans)glycosidases"/>
    <property type="match status" value="1"/>
</dbReference>
<evidence type="ECO:0000256" key="7">
    <source>
        <dbReference type="ARBA" id="ARBA00023295"/>
    </source>
</evidence>
<dbReference type="InterPro" id="IPR017853">
    <property type="entry name" value="GH"/>
</dbReference>
<organism evidence="12 13">
    <name type="scientific">Thiorhodovibrio winogradskyi</name>
    <dbReference type="NCBI Taxonomy" id="77007"/>
    <lineage>
        <taxon>Bacteria</taxon>
        <taxon>Pseudomonadati</taxon>
        <taxon>Pseudomonadota</taxon>
        <taxon>Gammaproteobacteria</taxon>
        <taxon>Chromatiales</taxon>
        <taxon>Chromatiaceae</taxon>
        <taxon>Thiorhodovibrio</taxon>
    </lineage>
</organism>
<feature type="binding site" evidence="10">
    <location>
        <begin position="170"/>
        <end position="171"/>
    </location>
    <ligand>
        <name>substrate</name>
    </ligand>
</feature>
<evidence type="ECO:0000256" key="1">
    <source>
        <dbReference type="ARBA" id="ARBA00001231"/>
    </source>
</evidence>
<dbReference type="PANTHER" id="PTHR30480:SF13">
    <property type="entry name" value="BETA-HEXOSAMINIDASE"/>
    <property type="match status" value="1"/>
</dbReference>
<reference evidence="12 13" key="1">
    <citation type="journal article" date="2023" name="Microorganisms">
        <title>Thiorhodovibrio frisius and Trv. litoralis spp. nov., Two Novel Members from a Clade of Fastidious Purple Sulfur Bacteria That Exhibit Unique Red-Shifted Light-Harvesting Capabilities.</title>
        <authorList>
            <person name="Methner A."/>
            <person name="Kuzyk S.B."/>
            <person name="Petersen J."/>
            <person name="Bauer S."/>
            <person name="Brinkmann H."/>
            <person name="Sichau K."/>
            <person name="Wanner G."/>
            <person name="Wolf J."/>
            <person name="Neumann-Schaal M."/>
            <person name="Henke P."/>
            <person name="Tank M."/>
            <person name="Sproer C."/>
            <person name="Bunk B."/>
            <person name="Overmann J."/>
        </authorList>
    </citation>
    <scope>NUCLEOTIDE SEQUENCE [LARGE SCALE GENOMIC DNA]</scope>
    <source>
        <strain evidence="12 13">DSM 6702</strain>
    </source>
</reference>
<feature type="binding site" evidence="10">
    <location>
        <position position="66"/>
    </location>
    <ligand>
        <name>substrate</name>
    </ligand>
</feature>
<gene>
    <name evidence="10 12" type="primary">nagZ</name>
    <name evidence="12" type="ORF">Thiowin_01189</name>
</gene>
<evidence type="ECO:0000256" key="4">
    <source>
        <dbReference type="ARBA" id="ARBA00022801"/>
    </source>
</evidence>
<dbReference type="EC" id="3.2.1.52" evidence="10"/>
<evidence type="ECO:0000313" key="12">
    <source>
        <dbReference type="EMBL" id="WPL16236.1"/>
    </source>
</evidence>
<name>A0ABZ0S5A8_9GAMM</name>
<dbReference type="PANTHER" id="PTHR30480">
    <property type="entry name" value="BETA-HEXOSAMINIDASE-RELATED"/>
    <property type="match status" value="1"/>
</dbReference>
<evidence type="ECO:0000313" key="13">
    <source>
        <dbReference type="Proteomes" id="UP001432180"/>
    </source>
</evidence>
<dbReference type="PROSITE" id="PS00775">
    <property type="entry name" value="GLYCOSYL_HYDROL_F3"/>
    <property type="match status" value="1"/>
</dbReference>
<dbReference type="Proteomes" id="UP001432180">
    <property type="component" value="Chromosome"/>
</dbReference>
<dbReference type="InterPro" id="IPR050226">
    <property type="entry name" value="NagZ_Beta-hexosaminidase"/>
</dbReference>
<dbReference type="NCBIfam" id="NF003740">
    <property type="entry name" value="PRK05337.1"/>
    <property type="match status" value="1"/>
</dbReference>
<keyword evidence="4 10" id="KW-0378">Hydrolase</keyword>